<gene>
    <name evidence="1" type="ORF">D7M11_08060</name>
</gene>
<dbReference type="EMBL" id="RBAH01000004">
    <property type="protein sequence ID" value="RKN85623.1"/>
    <property type="molecule type" value="Genomic_DNA"/>
</dbReference>
<dbReference type="Proteomes" id="UP000282311">
    <property type="component" value="Unassembled WGS sequence"/>
</dbReference>
<dbReference type="Pfam" id="PF26325">
    <property type="entry name" value="YhjD"/>
    <property type="match status" value="1"/>
</dbReference>
<keyword evidence="2" id="KW-1185">Reference proteome</keyword>
<dbReference type="RefSeq" id="WP_120746645.1">
    <property type="nucleotide sequence ID" value="NZ_RBAH01000004.1"/>
</dbReference>
<evidence type="ECO:0000313" key="1">
    <source>
        <dbReference type="EMBL" id="RKN85623.1"/>
    </source>
</evidence>
<accession>A0A3B0CJP0</accession>
<protein>
    <submittedName>
        <fullName evidence="1">Uncharacterized protein</fullName>
    </submittedName>
</protein>
<dbReference type="AlphaFoldDB" id="A0A3B0CJP0"/>
<dbReference type="InterPro" id="IPR058600">
    <property type="entry name" value="YhjD-like"/>
</dbReference>
<reference evidence="1 2" key="1">
    <citation type="journal article" date="2007" name="Int. J. Syst. Evol. Microbiol.">
        <title>Paenibacillus ginsengarvi sp. nov., isolated from soil from ginseng cultivation.</title>
        <authorList>
            <person name="Yoon M.H."/>
            <person name="Ten L.N."/>
            <person name="Im W.T."/>
        </authorList>
    </citation>
    <scope>NUCLEOTIDE SEQUENCE [LARGE SCALE GENOMIC DNA]</scope>
    <source>
        <strain evidence="1 2">KCTC 13059</strain>
    </source>
</reference>
<sequence>MSVLVSHTHTAASPDVIQLIRNIMILPVVRSNFASDNLYFENNNTYEYPSPYTWVARRVIRRIDRDIAKLSRVLQASGVELGEERQDAISFTRWFAAQGVCRSLTLRWGTFEGEIELLMHYYLGNLDPDSAVSGG</sequence>
<dbReference type="OrthoDB" id="2613315at2"/>
<proteinExistence type="predicted"/>
<comment type="caution">
    <text evidence="1">The sequence shown here is derived from an EMBL/GenBank/DDBJ whole genome shotgun (WGS) entry which is preliminary data.</text>
</comment>
<organism evidence="1 2">
    <name type="scientific">Paenibacillus ginsengarvi</name>
    <dbReference type="NCBI Taxonomy" id="400777"/>
    <lineage>
        <taxon>Bacteria</taxon>
        <taxon>Bacillati</taxon>
        <taxon>Bacillota</taxon>
        <taxon>Bacilli</taxon>
        <taxon>Bacillales</taxon>
        <taxon>Paenibacillaceae</taxon>
        <taxon>Paenibacillus</taxon>
    </lineage>
</organism>
<name>A0A3B0CJP0_9BACL</name>
<evidence type="ECO:0000313" key="2">
    <source>
        <dbReference type="Proteomes" id="UP000282311"/>
    </source>
</evidence>